<evidence type="ECO:0000313" key="1">
    <source>
        <dbReference type="EMBL" id="EYC05723.1"/>
    </source>
</evidence>
<keyword evidence="2" id="KW-1185">Reference proteome</keyword>
<accession>A0A016TTJ3</accession>
<proteinExistence type="predicted"/>
<protein>
    <submittedName>
        <fullName evidence="1">Uncharacterized protein</fullName>
    </submittedName>
</protein>
<sequence length="171" mass="19936">MMNATPGRPRTIYKFFTDHCTFACFCRFVADDFRRTSALLHPPLLRTNCVSCWLICSIICNHFPLHTSSFYPSLFYKAQLCFLHCLLSFSFSLTQICLVSSHFLMRSALPFLPAALARFAARRHRTAASHEDRWKSRKSHQVSCFMKKLVVRACRKHQMRCRTGQVSLTYR</sequence>
<dbReference type="EMBL" id="JARK01001416">
    <property type="protein sequence ID" value="EYC05723.1"/>
    <property type="molecule type" value="Genomic_DNA"/>
</dbReference>
<reference evidence="2" key="1">
    <citation type="journal article" date="2015" name="Nat. Genet.">
        <title>The genome and transcriptome of the zoonotic hookworm Ancylostoma ceylanicum identify infection-specific gene families.</title>
        <authorList>
            <person name="Schwarz E.M."/>
            <person name="Hu Y."/>
            <person name="Antoshechkin I."/>
            <person name="Miller M.M."/>
            <person name="Sternberg P.W."/>
            <person name="Aroian R.V."/>
        </authorList>
    </citation>
    <scope>NUCLEOTIDE SEQUENCE</scope>
    <source>
        <strain evidence="2">HY135</strain>
    </source>
</reference>
<dbReference type="Proteomes" id="UP000024635">
    <property type="component" value="Unassembled WGS sequence"/>
</dbReference>
<comment type="caution">
    <text evidence="1">The sequence shown here is derived from an EMBL/GenBank/DDBJ whole genome shotgun (WGS) entry which is preliminary data.</text>
</comment>
<evidence type="ECO:0000313" key="2">
    <source>
        <dbReference type="Proteomes" id="UP000024635"/>
    </source>
</evidence>
<name>A0A016TTJ3_9BILA</name>
<organism evidence="1 2">
    <name type="scientific">Ancylostoma ceylanicum</name>
    <dbReference type="NCBI Taxonomy" id="53326"/>
    <lineage>
        <taxon>Eukaryota</taxon>
        <taxon>Metazoa</taxon>
        <taxon>Ecdysozoa</taxon>
        <taxon>Nematoda</taxon>
        <taxon>Chromadorea</taxon>
        <taxon>Rhabditida</taxon>
        <taxon>Rhabditina</taxon>
        <taxon>Rhabditomorpha</taxon>
        <taxon>Strongyloidea</taxon>
        <taxon>Ancylostomatidae</taxon>
        <taxon>Ancylostomatinae</taxon>
        <taxon>Ancylostoma</taxon>
    </lineage>
</organism>
<dbReference type="AlphaFoldDB" id="A0A016TTJ3"/>
<gene>
    <name evidence="1" type="primary">Acey_s0080.g1332</name>
    <name evidence="1" type="ORF">Y032_0080g1332</name>
</gene>